<accession>A0ABW3PEC8</accession>
<proteinExistence type="predicted"/>
<sequence length="60" mass="6665">MAAQLQQWFVTVVKPASPVMHADKMPGLEQWLSGRAFAQSLLAIVGDLIKIRINECQIQS</sequence>
<name>A0ABW3PEC8_9PROT</name>
<protein>
    <submittedName>
        <fullName evidence="1">Uncharacterized protein</fullName>
    </submittedName>
</protein>
<evidence type="ECO:0000313" key="2">
    <source>
        <dbReference type="Proteomes" id="UP001597206"/>
    </source>
</evidence>
<dbReference type="EMBL" id="JBHTLN010000002">
    <property type="protein sequence ID" value="MFD1122843.1"/>
    <property type="molecule type" value="Genomic_DNA"/>
</dbReference>
<dbReference type="RefSeq" id="WP_379033997.1">
    <property type="nucleotide sequence ID" value="NZ_JBHTLN010000002.1"/>
</dbReference>
<organism evidence="1 2">
    <name type="scientific">Methylophilus flavus</name>
    <dbReference type="NCBI Taxonomy" id="640084"/>
    <lineage>
        <taxon>Bacteria</taxon>
        <taxon>Pseudomonadati</taxon>
        <taxon>Pseudomonadota</taxon>
        <taxon>Betaproteobacteria</taxon>
        <taxon>Nitrosomonadales</taxon>
        <taxon>Methylophilaceae</taxon>
        <taxon>Methylophilus</taxon>
    </lineage>
</organism>
<dbReference type="Proteomes" id="UP001597206">
    <property type="component" value="Unassembled WGS sequence"/>
</dbReference>
<comment type="caution">
    <text evidence="1">The sequence shown here is derived from an EMBL/GenBank/DDBJ whole genome shotgun (WGS) entry which is preliminary data.</text>
</comment>
<reference evidence="2" key="1">
    <citation type="journal article" date="2019" name="Int. J. Syst. Evol. Microbiol.">
        <title>The Global Catalogue of Microorganisms (GCM) 10K type strain sequencing project: providing services to taxonomists for standard genome sequencing and annotation.</title>
        <authorList>
            <consortium name="The Broad Institute Genomics Platform"/>
            <consortium name="The Broad Institute Genome Sequencing Center for Infectious Disease"/>
            <person name="Wu L."/>
            <person name="Ma J."/>
        </authorList>
    </citation>
    <scope>NUCLEOTIDE SEQUENCE [LARGE SCALE GENOMIC DNA]</scope>
    <source>
        <strain evidence="2">CCUG 58411</strain>
    </source>
</reference>
<gene>
    <name evidence="1" type="ORF">ACFQ2T_10045</name>
</gene>
<evidence type="ECO:0000313" key="1">
    <source>
        <dbReference type="EMBL" id="MFD1122843.1"/>
    </source>
</evidence>
<keyword evidence="2" id="KW-1185">Reference proteome</keyword>